<name>A0A1G6ZWA3_9GAMM</name>
<evidence type="ECO:0000256" key="2">
    <source>
        <dbReference type="SAM" id="SignalP"/>
    </source>
</evidence>
<dbReference type="InterPro" id="IPR013517">
    <property type="entry name" value="FG-GAP"/>
</dbReference>
<dbReference type="Gene3D" id="2.130.10.130">
    <property type="entry name" value="Integrin alpha, N-terminal"/>
    <property type="match status" value="3"/>
</dbReference>
<dbReference type="PANTHER" id="PTHR44103:SF1">
    <property type="entry name" value="PROPROTEIN CONVERTASE P"/>
    <property type="match status" value="1"/>
</dbReference>
<accession>A0A1G6ZWA3</accession>
<feature type="signal peptide" evidence="2">
    <location>
        <begin position="1"/>
        <end position="21"/>
    </location>
</feature>
<dbReference type="Proteomes" id="UP000199603">
    <property type="component" value="Unassembled WGS sequence"/>
</dbReference>
<dbReference type="PANTHER" id="PTHR44103">
    <property type="entry name" value="PROPROTEIN CONVERTASE P"/>
    <property type="match status" value="1"/>
</dbReference>
<dbReference type="Pfam" id="PF13517">
    <property type="entry name" value="FG-GAP_3"/>
    <property type="match status" value="2"/>
</dbReference>
<sequence>MPAIPLRWTLLSLLMTQAAHAQVDIYGRPLFDGDRPNRWTVPGSAADVVPANAEQWSLEASEGFSFAAARIHATGSWAEAVAIGDLSGDGRRDIAVGTSYYFDAINDYSVHLFRQGPDGVLHPRERFSYEANQRANRNSIGILDLDGQNGLDLLVGGASGLSVFLSTPAGGLSAPWLADGGQQAMELEIMDLNGDSAAEIVTLGWSDGGRIYHPTRATGVFHAWPWNATVRGYNSMASGDLDGDGRADAAAVSGQGLGDNVHLYRNNGIGGLDLMKSMSATCDTSFRSAGGVGIGDVNGDRINDLVISGGGNGQTACVLVYAGTEKGGLAAPLRLPALDIPGTVRIVDLNGNGRQDIVVAHGSWNAIGIYWQRPDGSLSPQQLVPLPFTSSIDADGLAVGDFTGDGCNDIAVAGATTGLITLHGAGCRKPRARIRF</sequence>
<evidence type="ECO:0000313" key="3">
    <source>
        <dbReference type="EMBL" id="SDE07004.1"/>
    </source>
</evidence>
<dbReference type="STRING" id="265719.SAMN04488509_11639"/>
<gene>
    <name evidence="3" type="ORF">SAMN04488509_11639</name>
</gene>
<evidence type="ECO:0000313" key="4">
    <source>
        <dbReference type="Proteomes" id="UP000199603"/>
    </source>
</evidence>
<reference evidence="3 4" key="1">
    <citation type="submission" date="2016-10" db="EMBL/GenBank/DDBJ databases">
        <authorList>
            <person name="de Groot N.N."/>
        </authorList>
    </citation>
    <scope>NUCLEOTIDE SEQUENCE [LARGE SCALE GENOMIC DNA]</scope>
    <source>
        <strain evidence="3 4">DSM 16957</strain>
    </source>
</reference>
<dbReference type="SUPFAM" id="SSF69318">
    <property type="entry name" value="Integrin alpha N-terminal domain"/>
    <property type="match status" value="1"/>
</dbReference>
<dbReference type="EMBL" id="FNAG01000016">
    <property type="protein sequence ID" value="SDE07004.1"/>
    <property type="molecule type" value="Genomic_DNA"/>
</dbReference>
<keyword evidence="4" id="KW-1185">Reference proteome</keyword>
<dbReference type="Pfam" id="PF01839">
    <property type="entry name" value="FG-GAP"/>
    <property type="match status" value="1"/>
</dbReference>
<protein>
    <submittedName>
        <fullName evidence="3">Repeat domain-containing protein</fullName>
    </submittedName>
</protein>
<evidence type="ECO:0000256" key="1">
    <source>
        <dbReference type="ARBA" id="ARBA00022729"/>
    </source>
</evidence>
<feature type="chain" id="PRO_5011585741" evidence="2">
    <location>
        <begin position="22"/>
        <end position="436"/>
    </location>
</feature>
<dbReference type="InterPro" id="IPR028994">
    <property type="entry name" value="Integrin_alpha_N"/>
</dbReference>
<proteinExistence type="predicted"/>
<keyword evidence="1 2" id="KW-0732">Signal</keyword>
<organism evidence="3 4">
    <name type="scientific">Aquimonas voraii</name>
    <dbReference type="NCBI Taxonomy" id="265719"/>
    <lineage>
        <taxon>Bacteria</taxon>
        <taxon>Pseudomonadati</taxon>
        <taxon>Pseudomonadota</taxon>
        <taxon>Gammaproteobacteria</taxon>
        <taxon>Lysobacterales</taxon>
        <taxon>Lysobacteraceae</taxon>
        <taxon>Aquimonas</taxon>
    </lineage>
</organism>
<dbReference type="AlphaFoldDB" id="A0A1G6ZWA3"/>